<dbReference type="EMBL" id="AAHMCG010000029">
    <property type="protein sequence ID" value="EBX7357583.1"/>
    <property type="molecule type" value="Genomic_DNA"/>
</dbReference>
<protein>
    <submittedName>
        <fullName evidence="1">Uncharacterized protein</fullName>
    </submittedName>
</protein>
<evidence type="ECO:0000313" key="1">
    <source>
        <dbReference type="EMBL" id="EBX7357583.1"/>
    </source>
</evidence>
<reference evidence="1" key="1">
    <citation type="submission" date="2018-07" db="EMBL/GenBank/DDBJ databases">
        <authorList>
            <person name="Ashton P.M."/>
            <person name="Dallman T."/>
            <person name="Nair S."/>
            <person name="De Pinna E."/>
            <person name="Peters T."/>
            <person name="Grant K."/>
        </authorList>
    </citation>
    <scope>NUCLEOTIDE SEQUENCE</scope>
    <source>
        <strain evidence="1">563015</strain>
    </source>
</reference>
<dbReference type="AlphaFoldDB" id="A0A5W7EPH2"/>
<proteinExistence type="predicted"/>
<name>A0A5W7EPH2_SALET</name>
<organism evidence="1">
    <name type="scientific">Salmonella enterica subsp. enterica serovar Chester</name>
    <dbReference type="NCBI Taxonomy" id="149386"/>
    <lineage>
        <taxon>Bacteria</taxon>
        <taxon>Pseudomonadati</taxon>
        <taxon>Pseudomonadota</taxon>
        <taxon>Gammaproteobacteria</taxon>
        <taxon>Enterobacterales</taxon>
        <taxon>Enterobacteriaceae</taxon>
        <taxon>Salmonella</taxon>
    </lineage>
</organism>
<comment type="caution">
    <text evidence="1">The sequence shown here is derived from an EMBL/GenBank/DDBJ whole genome shotgun (WGS) entry which is preliminary data.</text>
</comment>
<sequence length="91" mass="10768">MAVRLYYNAADSRARASTEWHDNWISKSGLKARFWTDKAISQFLGKPQKAGPIMAWTQKEVRRVENTHEFKQWLAKRREWLRAHGKLPAEE</sequence>
<accession>A0A5W7EPH2</accession>
<gene>
    <name evidence="1" type="ORF">DS528_21980</name>
</gene>